<keyword evidence="2" id="KW-0812">Transmembrane</keyword>
<feature type="compositionally biased region" description="Basic and acidic residues" evidence="1">
    <location>
        <begin position="362"/>
        <end position="376"/>
    </location>
</feature>
<sequence length="552" mass="56935">MGSDHNPKGTPDAEPGDNGRTSADDTGVPHDGPTATRTRRPSLVAVAVSTAVLLAGGGGAYLAAAAANDSHGRNGSASAGQKVAPLALDRYRTGGLDSNDGQIAPGEPDPNGSGPKFVVKGELPDGPKKAKVQRPSSKALTREDVAALAKSLGMVGAPKHQDGQWLVGGAQDGVGPTLRVNPKAPGQWTYSTGGENSSSDGCASAPEDGGNKPGRGKACTTEPRSHGGSAPDDGGKPISESEAKAKAAPLLKSLGLGDAALNATQTMGALRIVTAEPTVDGLPTFGWSTTLQIGKDGVRSGNGSLSKLVPGAEYPVINAKRAVRLLQNNPGATVSDGSAVMPCVPQQPEGPKASARPVLPAEPERNKPSEPRHSRPMEPPLVGCQAPKRSEPTPQEIRKAEFGLSTQSVGGRTALVPSWLFTVASQGSKDTYVAAQVAVDPKYIAKPKPVTPSPHKPGKPVPDEKMNVESYTVDGSTLTLTFWGGVCSDFSATAKESKGEVRVSVIGKWNRKADVCIDLAKEYKEKVTLDKPLGGRKVVDASDGERVSMPRK</sequence>
<protein>
    <submittedName>
        <fullName evidence="3">Membrane protein</fullName>
    </submittedName>
</protein>
<organism evidence="3 4">
    <name type="scientific">Wenjunlia tyrosinilytica</name>
    <dbReference type="NCBI Taxonomy" id="1544741"/>
    <lineage>
        <taxon>Bacteria</taxon>
        <taxon>Bacillati</taxon>
        <taxon>Actinomycetota</taxon>
        <taxon>Actinomycetes</taxon>
        <taxon>Kitasatosporales</taxon>
        <taxon>Streptomycetaceae</taxon>
        <taxon>Wenjunlia</taxon>
    </lineage>
</organism>
<evidence type="ECO:0000313" key="4">
    <source>
        <dbReference type="Proteomes" id="UP000641932"/>
    </source>
</evidence>
<feature type="transmembrane region" description="Helical" evidence="2">
    <location>
        <begin position="43"/>
        <end position="64"/>
    </location>
</feature>
<proteinExistence type="predicted"/>
<keyword evidence="2" id="KW-1133">Transmembrane helix</keyword>
<keyword evidence="4" id="KW-1185">Reference proteome</keyword>
<evidence type="ECO:0000256" key="2">
    <source>
        <dbReference type="SAM" id="Phobius"/>
    </source>
</evidence>
<gene>
    <name evidence="3" type="ORF">GCM10012280_70440</name>
</gene>
<feature type="compositionally biased region" description="Polar residues" evidence="1">
    <location>
        <begin position="188"/>
        <end position="201"/>
    </location>
</feature>
<keyword evidence="2" id="KW-0472">Membrane</keyword>
<feature type="region of interest" description="Disordered" evidence="1">
    <location>
        <begin position="90"/>
        <end position="142"/>
    </location>
</feature>
<comment type="caution">
    <text evidence="3">The sequence shown here is derived from an EMBL/GenBank/DDBJ whole genome shotgun (WGS) entry which is preliminary data.</text>
</comment>
<feature type="region of interest" description="Disordered" evidence="1">
    <location>
        <begin position="157"/>
        <end position="239"/>
    </location>
</feature>
<evidence type="ECO:0000256" key="1">
    <source>
        <dbReference type="SAM" id="MobiDB-lite"/>
    </source>
</evidence>
<feature type="region of interest" description="Disordered" evidence="1">
    <location>
        <begin position="330"/>
        <end position="393"/>
    </location>
</feature>
<dbReference type="RefSeq" id="WP_189135881.1">
    <property type="nucleotide sequence ID" value="NZ_BMMS01000067.1"/>
</dbReference>
<reference evidence="3" key="1">
    <citation type="journal article" date="2014" name="Int. J. Syst. Evol. Microbiol.">
        <title>Complete genome sequence of Corynebacterium casei LMG S-19264T (=DSM 44701T), isolated from a smear-ripened cheese.</title>
        <authorList>
            <consortium name="US DOE Joint Genome Institute (JGI-PGF)"/>
            <person name="Walter F."/>
            <person name="Albersmeier A."/>
            <person name="Kalinowski J."/>
            <person name="Ruckert C."/>
        </authorList>
    </citation>
    <scope>NUCLEOTIDE SEQUENCE</scope>
    <source>
        <strain evidence="3">CGMCC 4.7201</strain>
    </source>
</reference>
<dbReference type="Proteomes" id="UP000641932">
    <property type="component" value="Unassembled WGS sequence"/>
</dbReference>
<dbReference type="EMBL" id="BMMS01000067">
    <property type="protein sequence ID" value="GGP00831.1"/>
    <property type="molecule type" value="Genomic_DNA"/>
</dbReference>
<accession>A0A917ZYR6</accession>
<reference evidence="3" key="2">
    <citation type="submission" date="2020-09" db="EMBL/GenBank/DDBJ databases">
        <authorList>
            <person name="Sun Q."/>
            <person name="Zhou Y."/>
        </authorList>
    </citation>
    <scope>NUCLEOTIDE SEQUENCE</scope>
    <source>
        <strain evidence="3">CGMCC 4.7201</strain>
    </source>
</reference>
<name>A0A917ZYR6_9ACTN</name>
<evidence type="ECO:0000313" key="3">
    <source>
        <dbReference type="EMBL" id="GGP00831.1"/>
    </source>
</evidence>
<feature type="region of interest" description="Disordered" evidence="1">
    <location>
        <begin position="1"/>
        <end position="43"/>
    </location>
</feature>
<dbReference type="AlphaFoldDB" id="A0A917ZYR6"/>